<dbReference type="EMBL" id="JANIIC010000022">
    <property type="protein sequence ID" value="MCQ8831278.1"/>
    <property type="molecule type" value="Genomic_DNA"/>
</dbReference>
<dbReference type="InterPro" id="IPR011766">
    <property type="entry name" value="TPP_enzyme_TPP-bd"/>
</dbReference>
<dbReference type="Proteomes" id="UP001142400">
    <property type="component" value="Unassembled WGS sequence"/>
</dbReference>
<evidence type="ECO:0000313" key="9">
    <source>
        <dbReference type="Proteomes" id="UP001142400"/>
    </source>
</evidence>
<dbReference type="Pfam" id="PF02775">
    <property type="entry name" value="TPP_enzyme_C"/>
    <property type="match status" value="1"/>
</dbReference>
<dbReference type="GO" id="GO:0003984">
    <property type="term" value="F:acetolactate synthase activity"/>
    <property type="evidence" value="ECO:0007669"/>
    <property type="project" value="TreeGrafter"/>
</dbReference>
<dbReference type="CDD" id="cd00568">
    <property type="entry name" value="TPP_enzymes"/>
    <property type="match status" value="1"/>
</dbReference>
<dbReference type="Gene3D" id="3.40.50.970">
    <property type="match status" value="2"/>
</dbReference>
<dbReference type="Pfam" id="PF00205">
    <property type="entry name" value="TPP_enzyme_M"/>
    <property type="match status" value="1"/>
</dbReference>
<feature type="domain" description="Thiamine pyrophosphate enzyme TPP-binding" evidence="6">
    <location>
        <begin position="381"/>
        <end position="526"/>
    </location>
</feature>
<proteinExistence type="inferred from homology"/>
<evidence type="ECO:0000259" key="5">
    <source>
        <dbReference type="Pfam" id="PF00205"/>
    </source>
</evidence>
<dbReference type="GO" id="GO:0009099">
    <property type="term" value="P:L-valine biosynthetic process"/>
    <property type="evidence" value="ECO:0007669"/>
    <property type="project" value="TreeGrafter"/>
</dbReference>
<dbReference type="InterPro" id="IPR012001">
    <property type="entry name" value="Thiamin_PyroP_enz_TPP-bd_dom"/>
</dbReference>
<feature type="domain" description="Thiamine pyrophosphate enzyme N-terminal TPP-binding" evidence="7">
    <location>
        <begin position="4"/>
        <end position="115"/>
    </location>
</feature>
<dbReference type="PANTHER" id="PTHR18968:SF166">
    <property type="entry name" value="2-HYDROXYACYL-COA LYASE 2"/>
    <property type="match status" value="1"/>
</dbReference>
<organism evidence="8 9">
    <name type="scientific">Streptomyces malaysiensis subsp. samsunensis</name>
    <dbReference type="NCBI Taxonomy" id="459658"/>
    <lineage>
        <taxon>Bacteria</taxon>
        <taxon>Bacillati</taxon>
        <taxon>Actinomycetota</taxon>
        <taxon>Actinomycetes</taxon>
        <taxon>Kitasatosporales</taxon>
        <taxon>Streptomycetaceae</taxon>
        <taxon>Streptomyces</taxon>
        <taxon>Streptomyces violaceusniger group</taxon>
    </lineage>
</organism>
<evidence type="ECO:0000256" key="1">
    <source>
        <dbReference type="ARBA" id="ARBA00001964"/>
    </source>
</evidence>
<accession>A0A9X2LXJ1</accession>
<comment type="caution">
    <text evidence="8">The sequence shown here is derived from an EMBL/GenBank/DDBJ whole genome shotgun (WGS) entry which is preliminary data.</text>
</comment>
<dbReference type="SUPFAM" id="SSF52467">
    <property type="entry name" value="DHS-like NAD/FAD-binding domain"/>
    <property type="match status" value="1"/>
</dbReference>
<dbReference type="Pfam" id="PF02776">
    <property type="entry name" value="TPP_enzyme_N"/>
    <property type="match status" value="1"/>
</dbReference>
<feature type="domain" description="Thiamine pyrophosphate enzyme central" evidence="5">
    <location>
        <begin position="186"/>
        <end position="318"/>
    </location>
</feature>
<evidence type="ECO:0000256" key="2">
    <source>
        <dbReference type="ARBA" id="ARBA00007812"/>
    </source>
</evidence>
<gene>
    <name evidence="8" type="ORF">NQU54_19945</name>
</gene>
<sequence>MLFQDAMSMALTDHGVDTIFGLVGDGNLFVMESFRRTPGTTYIGVANEATAVEAASGYANVTGRLGVATVTHGPALTNTVTPLIDAVKAKLPLLLLAGDTRPEDHLHAQNVPQREVVAAAGAGFVPIRTPSTLAEDIATAIHRAHVEMRPIVVNMPAHYQWAETEYLRAPSRLVDDKDVRPADHTVEAALGVIAGANRPLVLAGRGAIDPRARAAVLRFAARIGAPVGTTLKARDLFRGEQHNVGIVGTVAHEVAQSTIAAADCVIAFGASLNRYTTVGGSLSEKRRVVQVDDDRRSLGQYFAPDVGVLGDAARTADAFVKLLDEAEIKATKFASPELAAKLARTTEAPDRSNDRHVDIRTVVRRVEEAVSADRTVVTDSGRFVYHAWPGISVQDPRHFVHTANYGSIGLGMGTAIGAAVARRDHPTLLLTGDGGFMLGGLNEFNTAVRNGLDLIVMLFNDGSFGAEHIQLVNRDLDPYLSLFDWPDFGPVVDALGGRGFTVRNLGELDRALSHLPDRDRPVLIDVHIDPNLVSSAR</sequence>
<evidence type="ECO:0000256" key="4">
    <source>
        <dbReference type="RuleBase" id="RU362132"/>
    </source>
</evidence>
<dbReference type="GO" id="GO:0030976">
    <property type="term" value="F:thiamine pyrophosphate binding"/>
    <property type="evidence" value="ECO:0007669"/>
    <property type="project" value="InterPro"/>
</dbReference>
<reference evidence="8" key="1">
    <citation type="submission" date="2022-06" db="EMBL/GenBank/DDBJ databases">
        <title>WGS of actinobacteria.</title>
        <authorList>
            <person name="Thawai C."/>
        </authorList>
    </citation>
    <scope>NUCLEOTIDE SEQUENCE</scope>
    <source>
        <strain evidence="8">DSM 42010</strain>
    </source>
</reference>
<dbReference type="SUPFAM" id="SSF52518">
    <property type="entry name" value="Thiamin diphosphate-binding fold (THDP-binding)"/>
    <property type="match status" value="2"/>
</dbReference>
<dbReference type="GO" id="GO:0005948">
    <property type="term" value="C:acetolactate synthase complex"/>
    <property type="evidence" value="ECO:0007669"/>
    <property type="project" value="TreeGrafter"/>
</dbReference>
<dbReference type="InterPro" id="IPR012000">
    <property type="entry name" value="Thiamin_PyroP_enz_cen_dom"/>
</dbReference>
<evidence type="ECO:0000256" key="3">
    <source>
        <dbReference type="ARBA" id="ARBA00023052"/>
    </source>
</evidence>
<keyword evidence="3 4" id="KW-0786">Thiamine pyrophosphate</keyword>
<protein>
    <submittedName>
        <fullName evidence="8">Thiamine pyrophosphate-binding protein</fullName>
    </submittedName>
</protein>
<comment type="cofactor">
    <cofactor evidence="1">
        <name>thiamine diphosphate</name>
        <dbReference type="ChEBI" id="CHEBI:58937"/>
    </cofactor>
</comment>
<dbReference type="Gene3D" id="3.40.50.1220">
    <property type="entry name" value="TPP-binding domain"/>
    <property type="match status" value="1"/>
</dbReference>
<dbReference type="RefSeq" id="WP_257632229.1">
    <property type="nucleotide sequence ID" value="NZ_JANIIC010000022.1"/>
</dbReference>
<evidence type="ECO:0000259" key="6">
    <source>
        <dbReference type="Pfam" id="PF02775"/>
    </source>
</evidence>
<dbReference type="GO" id="GO:0050660">
    <property type="term" value="F:flavin adenine dinucleotide binding"/>
    <property type="evidence" value="ECO:0007669"/>
    <property type="project" value="TreeGrafter"/>
</dbReference>
<dbReference type="PANTHER" id="PTHR18968">
    <property type="entry name" value="THIAMINE PYROPHOSPHATE ENZYMES"/>
    <property type="match status" value="1"/>
</dbReference>
<comment type="similarity">
    <text evidence="2 4">Belongs to the TPP enzyme family.</text>
</comment>
<dbReference type="GO" id="GO:0009097">
    <property type="term" value="P:isoleucine biosynthetic process"/>
    <property type="evidence" value="ECO:0007669"/>
    <property type="project" value="TreeGrafter"/>
</dbReference>
<evidence type="ECO:0000313" key="8">
    <source>
        <dbReference type="EMBL" id="MCQ8831278.1"/>
    </source>
</evidence>
<dbReference type="CDD" id="cd07035">
    <property type="entry name" value="TPP_PYR_POX_like"/>
    <property type="match status" value="1"/>
</dbReference>
<dbReference type="InterPro" id="IPR029061">
    <property type="entry name" value="THDP-binding"/>
</dbReference>
<dbReference type="InterPro" id="IPR045229">
    <property type="entry name" value="TPP_enz"/>
</dbReference>
<dbReference type="AlphaFoldDB" id="A0A9X2LXJ1"/>
<name>A0A9X2LXJ1_STRMQ</name>
<dbReference type="InterPro" id="IPR029035">
    <property type="entry name" value="DHS-like_NAD/FAD-binding_dom"/>
</dbReference>
<dbReference type="GO" id="GO:0000287">
    <property type="term" value="F:magnesium ion binding"/>
    <property type="evidence" value="ECO:0007669"/>
    <property type="project" value="InterPro"/>
</dbReference>
<keyword evidence="9" id="KW-1185">Reference proteome</keyword>
<evidence type="ECO:0000259" key="7">
    <source>
        <dbReference type="Pfam" id="PF02776"/>
    </source>
</evidence>